<dbReference type="AlphaFoldDB" id="A0A3L6RCI7"/>
<keyword evidence="2" id="KW-1185">Reference proteome</keyword>
<sequence length="85" mass="9303">MSCFLFSAGLLYEVDKLSGMTLARSESKCVVTLSIPNPQEVFVRGWGRRCRVKRKTPAALTASARPSLRPFQRMRGCRSPVGAGG</sequence>
<proteinExistence type="predicted"/>
<dbReference type="EMBL" id="PQIB02000009">
    <property type="protein sequence ID" value="RLN00373.1"/>
    <property type="molecule type" value="Genomic_DNA"/>
</dbReference>
<accession>A0A3L6RCI7</accession>
<evidence type="ECO:0000313" key="1">
    <source>
        <dbReference type="EMBL" id="RLN00373.1"/>
    </source>
</evidence>
<gene>
    <name evidence="1" type="ORF">C2845_PM06G18160</name>
</gene>
<reference evidence="2" key="1">
    <citation type="journal article" date="2019" name="Nat. Commun.">
        <title>The genome of broomcorn millet.</title>
        <authorList>
            <person name="Zou C."/>
            <person name="Miki D."/>
            <person name="Li D."/>
            <person name="Tang Q."/>
            <person name="Xiao L."/>
            <person name="Rajput S."/>
            <person name="Deng P."/>
            <person name="Jia W."/>
            <person name="Huang R."/>
            <person name="Zhang M."/>
            <person name="Sun Y."/>
            <person name="Hu J."/>
            <person name="Fu X."/>
            <person name="Schnable P.S."/>
            <person name="Li F."/>
            <person name="Zhang H."/>
            <person name="Feng B."/>
            <person name="Zhu X."/>
            <person name="Liu R."/>
            <person name="Schnable J.C."/>
            <person name="Zhu J.-K."/>
            <person name="Zhang H."/>
        </authorList>
    </citation>
    <scope>NUCLEOTIDE SEQUENCE [LARGE SCALE GENOMIC DNA]</scope>
</reference>
<name>A0A3L6RCI7_PANMI</name>
<organism evidence="1 2">
    <name type="scientific">Panicum miliaceum</name>
    <name type="common">Proso millet</name>
    <name type="synonym">Broomcorn millet</name>
    <dbReference type="NCBI Taxonomy" id="4540"/>
    <lineage>
        <taxon>Eukaryota</taxon>
        <taxon>Viridiplantae</taxon>
        <taxon>Streptophyta</taxon>
        <taxon>Embryophyta</taxon>
        <taxon>Tracheophyta</taxon>
        <taxon>Spermatophyta</taxon>
        <taxon>Magnoliopsida</taxon>
        <taxon>Liliopsida</taxon>
        <taxon>Poales</taxon>
        <taxon>Poaceae</taxon>
        <taxon>PACMAD clade</taxon>
        <taxon>Panicoideae</taxon>
        <taxon>Panicodae</taxon>
        <taxon>Paniceae</taxon>
        <taxon>Panicinae</taxon>
        <taxon>Panicum</taxon>
        <taxon>Panicum sect. Panicum</taxon>
    </lineage>
</organism>
<comment type="caution">
    <text evidence="1">The sequence shown here is derived from an EMBL/GenBank/DDBJ whole genome shotgun (WGS) entry which is preliminary data.</text>
</comment>
<dbReference type="Proteomes" id="UP000275267">
    <property type="component" value="Unassembled WGS sequence"/>
</dbReference>
<evidence type="ECO:0000313" key="2">
    <source>
        <dbReference type="Proteomes" id="UP000275267"/>
    </source>
</evidence>
<protein>
    <submittedName>
        <fullName evidence="1">Uncharacterized protein</fullName>
    </submittedName>
</protein>